<evidence type="ECO:0000256" key="6">
    <source>
        <dbReference type="SAM" id="SignalP"/>
    </source>
</evidence>
<dbReference type="Pfam" id="PF05592">
    <property type="entry name" value="Bac_rhamnosid"/>
    <property type="match status" value="1"/>
</dbReference>
<evidence type="ECO:0000313" key="8">
    <source>
        <dbReference type="EMBL" id="EEG28728.1"/>
    </source>
</evidence>
<keyword evidence="4" id="KW-0326">Glycosidase</keyword>
<dbReference type="PROSITE" id="PS50022">
    <property type="entry name" value="FA58C_3"/>
    <property type="match status" value="1"/>
</dbReference>
<evidence type="ECO:0000256" key="4">
    <source>
        <dbReference type="ARBA" id="ARBA00023295"/>
    </source>
</evidence>
<dbReference type="Pfam" id="PF17390">
    <property type="entry name" value="Bac_rhamnosid_C"/>
    <property type="match status" value="1"/>
</dbReference>
<dbReference type="Pfam" id="PF17389">
    <property type="entry name" value="Bac_rhamnosid6H"/>
    <property type="match status" value="1"/>
</dbReference>
<dbReference type="Gene3D" id="2.60.120.260">
    <property type="entry name" value="Galactose-binding domain-like"/>
    <property type="match status" value="4"/>
</dbReference>
<evidence type="ECO:0000256" key="3">
    <source>
        <dbReference type="ARBA" id="ARBA00022801"/>
    </source>
</evidence>
<keyword evidence="5" id="KW-1133">Transmembrane helix</keyword>
<dbReference type="Pfam" id="PF12733">
    <property type="entry name" value="Cadherin-like"/>
    <property type="match status" value="1"/>
</dbReference>
<dbReference type="InterPro" id="IPR013783">
    <property type="entry name" value="Ig-like_fold"/>
</dbReference>
<dbReference type="EMBL" id="ACEC01000126">
    <property type="protein sequence ID" value="EEG28728.1"/>
    <property type="molecule type" value="Genomic_DNA"/>
</dbReference>
<dbReference type="Gene3D" id="2.60.420.10">
    <property type="entry name" value="Maltose phosphorylase, domain 3"/>
    <property type="match status" value="1"/>
</dbReference>
<feature type="signal peptide" evidence="6">
    <location>
        <begin position="1"/>
        <end position="25"/>
    </location>
</feature>
<dbReference type="Pfam" id="PF08531">
    <property type="entry name" value="Bac_rhamnosid_N"/>
    <property type="match status" value="1"/>
</dbReference>
<dbReference type="EC" id="3.2.1.40" evidence="2"/>
<dbReference type="InterPro" id="IPR008979">
    <property type="entry name" value="Galactose-bd-like_sf"/>
</dbReference>
<reference evidence="8 9" key="2">
    <citation type="submission" date="2009-02" db="EMBL/GenBank/DDBJ databases">
        <title>Draft genome sequence of Clostridium methylpentosum (DSM 5476).</title>
        <authorList>
            <person name="Sudarsanam P."/>
            <person name="Ley R."/>
            <person name="Guruge J."/>
            <person name="Turnbaugh P.J."/>
            <person name="Mahowald M."/>
            <person name="Liep D."/>
            <person name="Gordon J."/>
        </authorList>
    </citation>
    <scope>NUCLEOTIDE SEQUENCE [LARGE SCALE GENOMIC DNA]</scope>
    <source>
        <strain evidence="8 9">DSM 5476</strain>
    </source>
</reference>
<accession>C0EID1</accession>
<dbReference type="Pfam" id="PF25788">
    <property type="entry name" value="Ig_Rha78A_N"/>
    <property type="match status" value="1"/>
</dbReference>
<dbReference type="Gene3D" id="2.60.40.10">
    <property type="entry name" value="Immunoglobulins"/>
    <property type="match status" value="1"/>
</dbReference>
<dbReference type="InterPro" id="IPR016007">
    <property type="entry name" value="Alpha_rhamnosid"/>
</dbReference>
<dbReference type="SUPFAM" id="SSF48208">
    <property type="entry name" value="Six-hairpin glycosidases"/>
    <property type="match status" value="1"/>
</dbReference>
<dbReference type="InterPro" id="IPR035398">
    <property type="entry name" value="Bac_rhamnosid_C"/>
</dbReference>
<dbReference type="HOGENOM" id="CLU_002926_3_1_9"/>
<dbReference type="GO" id="GO:0030596">
    <property type="term" value="F:alpha-L-rhamnosidase activity"/>
    <property type="evidence" value="ECO:0007669"/>
    <property type="project" value="UniProtKB-EC"/>
</dbReference>
<dbReference type="InterPro" id="IPR012341">
    <property type="entry name" value="6hp_glycosidase-like_sf"/>
</dbReference>
<dbReference type="InterPro" id="IPR008928">
    <property type="entry name" value="6-hairpin_glycosidase_sf"/>
</dbReference>
<dbReference type="SUPFAM" id="SSF49785">
    <property type="entry name" value="Galactose-binding domain-like"/>
    <property type="match status" value="2"/>
</dbReference>
<evidence type="ECO:0000256" key="1">
    <source>
        <dbReference type="ARBA" id="ARBA00001445"/>
    </source>
</evidence>
<dbReference type="Proteomes" id="UP000003340">
    <property type="component" value="Unassembled WGS sequence"/>
</dbReference>
<keyword evidence="9" id="KW-1185">Reference proteome</keyword>
<keyword evidence="5" id="KW-0812">Transmembrane</keyword>
<organism evidence="8 9">
    <name type="scientific">[Clostridium] methylpentosum DSM 5476</name>
    <dbReference type="NCBI Taxonomy" id="537013"/>
    <lineage>
        <taxon>Bacteria</taxon>
        <taxon>Bacillati</taxon>
        <taxon>Bacillota</taxon>
        <taxon>Clostridia</taxon>
        <taxon>Eubacteriales</taxon>
        <taxon>Oscillospiraceae</taxon>
        <taxon>Oscillospiraceae incertae sedis</taxon>
    </lineage>
</organism>
<dbReference type="InterPro" id="IPR025883">
    <property type="entry name" value="Cadherin-like_domain"/>
</dbReference>
<dbReference type="PANTHER" id="PTHR33307:SF6">
    <property type="entry name" value="ALPHA-RHAMNOSIDASE (EUROFUNG)-RELATED"/>
    <property type="match status" value="1"/>
</dbReference>
<keyword evidence="5" id="KW-0472">Membrane</keyword>
<dbReference type="InterPro" id="IPR008902">
    <property type="entry name" value="Rhamnosid_concanavalin"/>
</dbReference>
<dbReference type="GO" id="GO:0005975">
    <property type="term" value="P:carbohydrate metabolic process"/>
    <property type="evidence" value="ECO:0007669"/>
    <property type="project" value="InterPro"/>
</dbReference>
<dbReference type="Gene3D" id="1.20.1270.70">
    <property type="entry name" value="Designed single chain three-helix bundle"/>
    <property type="match status" value="1"/>
</dbReference>
<evidence type="ECO:0000256" key="5">
    <source>
        <dbReference type="SAM" id="Phobius"/>
    </source>
</evidence>
<name>C0EID1_9FIRM</name>
<keyword evidence="6" id="KW-0732">Signal</keyword>
<evidence type="ECO:0000259" key="7">
    <source>
        <dbReference type="PROSITE" id="PS50022"/>
    </source>
</evidence>
<dbReference type="Gene3D" id="1.20.1270.90">
    <property type="entry name" value="AF1782-like"/>
    <property type="match status" value="1"/>
</dbReference>
<gene>
    <name evidence="8" type="ORF">CLOSTMETH_03627</name>
</gene>
<dbReference type="Gene3D" id="1.50.10.10">
    <property type="match status" value="1"/>
</dbReference>
<dbReference type="STRING" id="537013.CLOSTMETH_03627"/>
<evidence type="ECO:0000313" key="9">
    <source>
        <dbReference type="Proteomes" id="UP000003340"/>
    </source>
</evidence>
<evidence type="ECO:0000256" key="2">
    <source>
        <dbReference type="ARBA" id="ARBA00012652"/>
    </source>
</evidence>
<dbReference type="PANTHER" id="PTHR33307">
    <property type="entry name" value="ALPHA-RHAMNOSIDASE (EUROFUNG)"/>
    <property type="match status" value="1"/>
</dbReference>
<proteinExistence type="predicted"/>
<dbReference type="Pfam" id="PF00754">
    <property type="entry name" value="F5_F8_type_C"/>
    <property type="match status" value="1"/>
</dbReference>
<dbReference type="InterPro" id="IPR035396">
    <property type="entry name" value="Bac_rhamnosid6H"/>
</dbReference>
<feature type="domain" description="F5/8 type C" evidence="7">
    <location>
        <begin position="1240"/>
        <end position="1401"/>
    </location>
</feature>
<dbReference type="InterPro" id="IPR013737">
    <property type="entry name" value="Bac_rhamnosid_N"/>
</dbReference>
<feature type="transmembrane region" description="Helical" evidence="5">
    <location>
        <begin position="1735"/>
        <end position="1752"/>
    </location>
</feature>
<comment type="catalytic activity">
    <reaction evidence="1">
        <text>Hydrolysis of terminal non-reducing alpha-L-rhamnose residues in alpha-L-rhamnosides.</text>
        <dbReference type="EC" id="3.2.1.40"/>
    </reaction>
</comment>
<protein>
    <recommendedName>
        <fullName evidence="2">alpha-L-rhamnosidase</fullName>
        <ecNumber evidence="2">3.2.1.40</ecNumber>
    </recommendedName>
</protein>
<dbReference type="Pfam" id="PF07554">
    <property type="entry name" value="FIVAR"/>
    <property type="match status" value="1"/>
</dbReference>
<dbReference type="eggNOG" id="COG3250">
    <property type="taxonomic scope" value="Bacteria"/>
</dbReference>
<reference evidence="8 9" key="1">
    <citation type="submission" date="2009-01" db="EMBL/GenBank/DDBJ databases">
        <authorList>
            <person name="Fulton L."/>
            <person name="Clifton S."/>
            <person name="Fulton B."/>
            <person name="Xu J."/>
            <person name="Minx P."/>
            <person name="Pepin K.H."/>
            <person name="Johnson M."/>
            <person name="Bhonagiri V."/>
            <person name="Nash W.E."/>
            <person name="Mardis E.R."/>
            <person name="Wilson R.K."/>
        </authorList>
    </citation>
    <scope>NUCLEOTIDE SEQUENCE [LARGE SCALE GENOMIC DNA]</scope>
    <source>
        <strain evidence="8 9">DSM 5476</strain>
    </source>
</reference>
<dbReference type="InterPro" id="IPR000421">
    <property type="entry name" value="FA58C"/>
</dbReference>
<comment type="caution">
    <text evidence="8">The sequence shown here is derived from an EMBL/GenBank/DDBJ whole genome shotgun (WGS) entry which is preliminary data.</text>
</comment>
<keyword evidence="3" id="KW-0378">Hydrolase</keyword>
<sequence>MNKKWIRVVGVALSMALMLSSVATAAPAGFAAELPALHIAEMEVNSLTAPMGIDQNPTFSWGLDTSENGRSQSAYRLVVSSTPEQAANGEGDIWDTGKTAWENNFDIPYAGPALQSKTPYYWSVQVWDDQDRKSGWSEVSSFETGMLSQSDWVGEWIGDSLASDTVGMKVDGCNWIWSRYGAPLDQTPEGHQYFRKTFSIDPARTVSKVVFGYTVDDKGKFYLNGELVGESETWQSGAAFDITDRVVAGENTIALDGHNTSLGYGGLIGRLRIEYADGESAEIITDGSWKLTSAPGNGWEQPGFDDSSWETPDQILPYGSAPWGTQVNISTTVTEVTSAPLLRKEFEVKGEVASARAYVCGLGLFDLKINGENPDDTVLNPAHTQYNKSVFYRVFDVAPLLKAGDNAIGVELGKSFYNETVSTWNWQNAAWRDNPKLLMQLEIRYADGTTETVATGTDWKVASDGPTVFDSIYYGETYDARQEKVGFDQPGYSEDESWHDAVVVSAPTGKLKFQQMEPMRRIQAFNPEVTKLANGSYIITNPEMTTGWMKLTLDAPAGTEVTITYGERLHADGTLQKQGNDSWFYRTIQQDKYICKGEPGESFEPRFSYKGYKYIQIDGYPGELTADQVVCYAIHNEVGKGGSFSSSNEQINALHEIMARTILNNFQGKPTDTPVWEKNGWTGDANVSTETMAYNFDIRSFMAKFLEDLEDCQTDSGIIPNIAPTADWGVENTPVWNTIYILATQQLVNQYGMETFSASQYDSMRKLMTLTISEIQRNGWVWGDGQLADWVAPSGGTDPNVGGNATASEGSGICGTGYVYEALKAMADIADRLGKADDAAQYRAAMEQIYTAFNAKFYKPEEQIYQTTHWANPGERTRFRQTSQLVPLAFGLVPEEYKQGVLDNLVKDIEQKGYHLDTGMVGTKLLLPVLSDNGYADVAYRVLTQTTYPSWGYWLEQGATSTWEGYENTARSENHYFLGTYDEWLFKGLAGIRDFEDGAKAFVIHPQLTGGLEWVSAKTMTARGEVSSSWKLQDNGTALFEVTVPVGATAQLILPTSRPDQIFTSDGVAVSTALPGVTAVEAVGESTSVTIGSGRYSFVSATDGVERYTAELQSAVDYAGTLAQEDYELQAWDLFAAALSSAKETLANGSQIEINRAVADLEAAVEQLKQYPNQARIDLKALLEEYSTLQREDYFGDYWDTFAYYYNEAQSQVKDLSISEDMLRQSYDLLEMAAGALAYYRSGNIALGGKVSASSTVNASNGWHIDYLTDGDRINLSSAGEYCGWTSNNDINQNHQEWVSVDLGIRSRFDTLTVYPSVYREDSPGYGMPVDFDIQVSNDGVNWQTVHSERDYPLPDYGPQTFTFESCYAQYVRLYAYSLRPKVTDNNLYRMQLTELELYTTPVEQATLGSLTLSAGELNPAFDPAVRSYSVTVPNEVYELKVEGTVNGDGTFMITCDPSIDYNPENSTVILKEGETRLRIDVMTDGSRQMQYTDLVIIREPGETPDVADKSILRRVIEYARGVLGTVEFDQAISSVQQNFHRALGNAVSADEDSNATQDKVDAAWIRLMNAIHQLGFKRGDTAQLSFLIEQAQALDLGNYVAAGQEEFTGALTAAREMLTNEDAMQQDVDEAVSRLLDAMLALRYKADKSLLFSALSRAALVDTAAYTPESVEAFHSAFADARTAAKDEALSVDDQAAVDYAAAALGEAIDALVPIAGEQQAAASTGAPKTGDTAAIPAVFLALVLAGFALGKKKK</sequence>
<feature type="chain" id="PRO_5002897438" description="alpha-L-rhamnosidase" evidence="6">
    <location>
        <begin position="26"/>
        <end position="1756"/>
    </location>
</feature>